<dbReference type="GO" id="GO:0008677">
    <property type="term" value="F:2-dehydropantoate 2-reductase activity"/>
    <property type="evidence" value="ECO:0007669"/>
    <property type="project" value="UniProtKB-EC"/>
</dbReference>
<dbReference type="Gene3D" id="1.10.1040.10">
    <property type="entry name" value="N-(1-d-carboxylethyl)-l-norvaline Dehydrogenase, domain 2"/>
    <property type="match status" value="1"/>
</dbReference>
<evidence type="ECO:0000256" key="5">
    <source>
        <dbReference type="ARBA" id="ARBA00022655"/>
    </source>
</evidence>
<dbReference type="InterPro" id="IPR051402">
    <property type="entry name" value="KPR-Related"/>
</dbReference>
<dbReference type="Gene3D" id="3.40.50.720">
    <property type="entry name" value="NAD(P)-binding Rossmann-like Domain"/>
    <property type="match status" value="1"/>
</dbReference>
<evidence type="ECO:0000259" key="12">
    <source>
        <dbReference type="Pfam" id="PF08546"/>
    </source>
</evidence>
<dbReference type="GO" id="GO:0005737">
    <property type="term" value="C:cytoplasm"/>
    <property type="evidence" value="ECO:0007669"/>
    <property type="project" value="TreeGrafter"/>
</dbReference>
<dbReference type="GO" id="GO:0015940">
    <property type="term" value="P:pantothenate biosynthetic process"/>
    <property type="evidence" value="ECO:0007669"/>
    <property type="project" value="UniProtKB-UniPathway"/>
</dbReference>
<keyword evidence="5 10" id="KW-0566">Pantothenate biosynthesis</keyword>
<dbReference type="InterPro" id="IPR003710">
    <property type="entry name" value="ApbA"/>
</dbReference>
<evidence type="ECO:0000256" key="9">
    <source>
        <dbReference type="ARBA" id="ARBA00048793"/>
    </source>
</evidence>
<dbReference type="SUPFAM" id="SSF48179">
    <property type="entry name" value="6-phosphogluconate dehydrogenase C-terminal domain-like"/>
    <property type="match status" value="1"/>
</dbReference>
<dbReference type="EC" id="1.1.1.169" evidence="3 10"/>
<protein>
    <recommendedName>
        <fullName evidence="4 10">2-dehydropantoate 2-reductase</fullName>
        <ecNumber evidence="3 10">1.1.1.169</ecNumber>
    </recommendedName>
    <alternativeName>
        <fullName evidence="8 10">Ketopantoate reductase</fullName>
    </alternativeName>
</protein>
<feature type="domain" description="Ketopantoate reductase N-terminal" evidence="11">
    <location>
        <begin position="10"/>
        <end position="159"/>
    </location>
</feature>
<dbReference type="InterPro" id="IPR013328">
    <property type="entry name" value="6PGD_dom2"/>
</dbReference>
<dbReference type="SUPFAM" id="SSF51735">
    <property type="entry name" value="NAD(P)-binding Rossmann-fold domains"/>
    <property type="match status" value="1"/>
</dbReference>
<dbReference type="RefSeq" id="WP_177057598.1">
    <property type="nucleotide sequence ID" value="NZ_JACAPB010000003.1"/>
</dbReference>
<evidence type="ECO:0000313" key="14">
    <source>
        <dbReference type="Proteomes" id="UP000520592"/>
    </source>
</evidence>
<dbReference type="PANTHER" id="PTHR21708:SF26">
    <property type="entry name" value="2-DEHYDROPANTOATE 2-REDUCTASE"/>
    <property type="match status" value="1"/>
</dbReference>
<dbReference type="EMBL" id="JACAQD010000006">
    <property type="protein sequence ID" value="NWC31543.1"/>
    <property type="molecule type" value="Genomic_DNA"/>
</dbReference>
<evidence type="ECO:0000259" key="11">
    <source>
        <dbReference type="Pfam" id="PF02558"/>
    </source>
</evidence>
<dbReference type="Pfam" id="PF02558">
    <property type="entry name" value="ApbA"/>
    <property type="match status" value="1"/>
</dbReference>
<keyword evidence="6 10" id="KW-0521">NADP</keyword>
<evidence type="ECO:0000256" key="3">
    <source>
        <dbReference type="ARBA" id="ARBA00013014"/>
    </source>
</evidence>
<gene>
    <name evidence="13" type="ORF">HX876_04020</name>
</gene>
<sequence length="324" mass="35288">MTEQVASPRIGIIGTGAIGTFYGVMLARAGFDVHFLLRSEFQQVAAHGLFLDSLIHGRLILNPVQAYVAAQDLPPCDWLLICTKALDDPRLLASVVEIAAPGASILLMQNGLEVEEQLRQALPDELHLLGGLCLNCVHRESPGVVVHQAMGGVNIAYHSGPAADEPARRAVVEAAAGLFRQAGLESWVIDDLQQARWQKLVLNIATNGLSVLLDSGTERMMADPDSRALVQGLMEEVAEAAGACGYPLPPGFIEQLMYMAARVPDYYPSMYHDYRCRRPMELEAIYARPLAAAQQARCAMPRTQTLLQALSFLESRQLSSKESP</sequence>
<organism evidence="13 14">
    <name type="scientific">Pseudomonas gingeri</name>
    <dbReference type="NCBI Taxonomy" id="117681"/>
    <lineage>
        <taxon>Bacteria</taxon>
        <taxon>Pseudomonadati</taxon>
        <taxon>Pseudomonadota</taxon>
        <taxon>Gammaproteobacteria</taxon>
        <taxon>Pseudomonadales</taxon>
        <taxon>Pseudomonadaceae</taxon>
        <taxon>Pseudomonas</taxon>
    </lineage>
</organism>
<evidence type="ECO:0000256" key="6">
    <source>
        <dbReference type="ARBA" id="ARBA00022857"/>
    </source>
</evidence>
<dbReference type="FunFam" id="1.10.1040.10:FF:000017">
    <property type="entry name" value="2-dehydropantoate 2-reductase"/>
    <property type="match status" value="1"/>
</dbReference>
<dbReference type="PANTHER" id="PTHR21708">
    <property type="entry name" value="PROBABLE 2-DEHYDROPANTOATE 2-REDUCTASE"/>
    <property type="match status" value="1"/>
</dbReference>
<comment type="function">
    <text evidence="10">Catalyzes the NADPH-dependent reduction of ketopantoate into pantoic acid.</text>
</comment>
<evidence type="ECO:0000256" key="7">
    <source>
        <dbReference type="ARBA" id="ARBA00023002"/>
    </source>
</evidence>
<comment type="similarity">
    <text evidence="2 10">Belongs to the ketopantoate reductase family.</text>
</comment>
<dbReference type="InterPro" id="IPR008927">
    <property type="entry name" value="6-PGluconate_DH-like_C_sf"/>
</dbReference>
<evidence type="ECO:0000256" key="8">
    <source>
        <dbReference type="ARBA" id="ARBA00032024"/>
    </source>
</evidence>
<feature type="domain" description="Ketopantoate reductase C-terminal" evidence="12">
    <location>
        <begin position="191"/>
        <end position="313"/>
    </location>
</feature>
<dbReference type="AlphaFoldDB" id="A0A7Y7Y821"/>
<evidence type="ECO:0000256" key="2">
    <source>
        <dbReference type="ARBA" id="ARBA00007870"/>
    </source>
</evidence>
<dbReference type="InterPro" id="IPR036291">
    <property type="entry name" value="NAD(P)-bd_dom_sf"/>
</dbReference>
<comment type="pathway">
    <text evidence="1 10">Cofactor biosynthesis; (R)-pantothenate biosynthesis; (R)-pantoate from 3-methyl-2-oxobutanoate: step 2/2.</text>
</comment>
<evidence type="ECO:0000256" key="4">
    <source>
        <dbReference type="ARBA" id="ARBA00019465"/>
    </source>
</evidence>
<evidence type="ECO:0000256" key="1">
    <source>
        <dbReference type="ARBA" id="ARBA00004994"/>
    </source>
</evidence>
<dbReference type="InterPro" id="IPR013332">
    <property type="entry name" value="KPR_N"/>
</dbReference>
<dbReference type="Pfam" id="PF08546">
    <property type="entry name" value="ApbA_C"/>
    <property type="match status" value="1"/>
</dbReference>
<comment type="catalytic activity">
    <reaction evidence="9 10">
        <text>(R)-pantoate + NADP(+) = 2-dehydropantoate + NADPH + H(+)</text>
        <dbReference type="Rhea" id="RHEA:16233"/>
        <dbReference type="ChEBI" id="CHEBI:11561"/>
        <dbReference type="ChEBI" id="CHEBI:15378"/>
        <dbReference type="ChEBI" id="CHEBI:15980"/>
        <dbReference type="ChEBI" id="CHEBI:57783"/>
        <dbReference type="ChEBI" id="CHEBI:58349"/>
        <dbReference type="EC" id="1.1.1.169"/>
    </reaction>
</comment>
<proteinExistence type="inferred from homology"/>
<dbReference type="NCBIfam" id="NF004887">
    <property type="entry name" value="PRK06249.1"/>
    <property type="match status" value="1"/>
</dbReference>
<evidence type="ECO:0000313" key="13">
    <source>
        <dbReference type="EMBL" id="NWC31543.1"/>
    </source>
</evidence>
<keyword evidence="7 10" id="KW-0560">Oxidoreductase</keyword>
<accession>A0A7Y7Y821</accession>
<dbReference type="UniPathway" id="UPA00028">
    <property type="reaction ID" value="UER00004"/>
</dbReference>
<dbReference type="NCBIfam" id="TIGR00745">
    <property type="entry name" value="apbA_panE"/>
    <property type="match status" value="1"/>
</dbReference>
<dbReference type="Proteomes" id="UP000520592">
    <property type="component" value="Unassembled WGS sequence"/>
</dbReference>
<reference evidence="13 14" key="1">
    <citation type="submission" date="2020-04" db="EMBL/GenBank/DDBJ databases">
        <title>Molecular characterization of pseudomonads from Agaricus bisporus reveal novel blotch 2 pathogens in Western Europe.</title>
        <authorList>
            <person name="Taparia T."/>
            <person name="Krijger M."/>
            <person name="Haynes E."/>
            <person name="Elpinstone J.G."/>
            <person name="Noble R."/>
            <person name="Van Der Wolf J."/>
        </authorList>
    </citation>
    <scope>NUCLEOTIDE SEQUENCE [LARGE SCALE GENOMIC DNA]</scope>
    <source>
        <strain evidence="13 14">IPO3737</strain>
    </source>
</reference>
<evidence type="ECO:0000256" key="10">
    <source>
        <dbReference type="RuleBase" id="RU362068"/>
    </source>
</evidence>
<name>A0A7Y7Y821_9PSED</name>
<comment type="caution">
    <text evidence="13">The sequence shown here is derived from an EMBL/GenBank/DDBJ whole genome shotgun (WGS) entry which is preliminary data.</text>
</comment>
<dbReference type="InterPro" id="IPR013752">
    <property type="entry name" value="KPA_reductase"/>
</dbReference>